<evidence type="ECO:0000313" key="6">
    <source>
        <dbReference type="Proteomes" id="UP000323000"/>
    </source>
</evidence>
<comment type="caution">
    <text evidence="5">The sequence shown here is derived from an EMBL/GenBank/DDBJ whole genome shotgun (WGS) entry which is preliminary data.</text>
</comment>
<dbReference type="PANTHER" id="PTHR11439">
    <property type="entry name" value="GAG-POL-RELATED RETROTRANSPOSON"/>
    <property type="match status" value="1"/>
</dbReference>
<sequence>MVVLGKGNIRLQIAGVTKIITDVFYIPELKNNLLSVGQLQERGVAILIQHGVCRVYHPNKGLIMQTTMSANRMFIVLAKVLSNAPTCFQTTLEDNTQLWHYRYGHLSFKGLRTLQYKKMVKGLPQLKAPSKVCIDCMVGKQHRDAIPKRKKQVPKKFWPEAVNWTAHVLNRSPTLAVKDMIPEEAWSGVSEESKAYRLYDPVSKKIIVSRDVVFEENECWNSGRSNEEVRLDVLEWGDSNEEGIEHDQSEEEVKEEVAGEERRGEVSLPSSESSRENSQTSEERSLSSPEGRNKRVPFWMEDYVCGEELSEEEAEHNNLKGNGELKAYTDSDYVGDVDDRKSTSGYVFLLSEGAMSWFSKKQPVVTLSTTEAEFVAATSCACQGVWMRKILEKLGHPQDKRTTVLCDNSSTIKLSKNPVIHGRSKHIDVRFHFLRDLTKDGIIELKHCCTQEQIADIMTKPLKLDVFLKLQELLGVCVVPGVKLNALLQSV</sequence>
<dbReference type="AlphaFoldDB" id="A0A5C7IG03"/>
<evidence type="ECO:0000259" key="2">
    <source>
        <dbReference type="Pfam" id="PF13976"/>
    </source>
</evidence>
<feature type="domain" description="GAG-pre-integrase" evidence="2">
    <location>
        <begin position="81"/>
        <end position="141"/>
    </location>
</feature>
<feature type="compositionally biased region" description="Acidic residues" evidence="1">
    <location>
        <begin position="240"/>
        <end position="254"/>
    </location>
</feature>
<feature type="region of interest" description="Disordered" evidence="1">
    <location>
        <begin position="240"/>
        <end position="293"/>
    </location>
</feature>
<dbReference type="CDD" id="cd09272">
    <property type="entry name" value="RNase_HI_RT_Ty1"/>
    <property type="match status" value="1"/>
</dbReference>
<evidence type="ECO:0000256" key="1">
    <source>
        <dbReference type="SAM" id="MobiDB-lite"/>
    </source>
</evidence>
<dbReference type="EMBL" id="VAHF01000003">
    <property type="protein sequence ID" value="TXG67955.1"/>
    <property type="molecule type" value="Genomic_DNA"/>
</dbReference>
<evidence type="ECO:0000259" key="4">
    <source>
        <dbReference type="Pfam" id="PF25597"/>
    </source>
</evidence>
<evidence type="ECO:0000313" key="5">
    <source>
        <dbReference type="EMBL" id="TXG67955.1"/>
    </source>
</evidence>
<gene>
    <name evidence="5" type="ORF">EZV62_009230</name>
</gene>
<keyword evidence="6" id="KW-1185">Reference proteome</keyword>
<dbReference type="Pfam" id="PF22936">
    <property type="entry name" value="Pol_BBD"/>
    <property type="match status" value="1"/>
</dbReference>
<feature type="compositionally biased region" description="Basic and acidic residues" evidence="1">
    <location>
        <begin position="255"/>
        <end position="265"/>
    </location>
</feature>
<accession>A0A5C7IG03</accession>
<dbReference type="InterPro" id="IPR057670">
    <property type="entry name" value="SH3_retrovirus"/>
</dbReference>
<dbReference type="InterPro" id="IPR054722">
    <property type="entry name" value="PolX-like_BBD"/>
</dbReference>
<evidence type="ECO:0000259" key="3">
    <source>
        <dbReference type="Pfam" id="PF22936"/>
    </source>
</evidence>
<dbReference type="Pfam" id="PF13976">
    <property type="entry name" value="gag_pre-integrs"/>
    <property type="match status" value="1"/>
</dbReference>
<proteinExistence type="predicted"/>
<feature type="domain" description="Retrovirus-related Pol polyprotein from transposon TNT 1-94-like beta-barrel" evidence="3">
    <location>
        <begin position="3"/>
        <end position="43"/>
    </location>
</feature>
<dbReference type="Proteomes" id="UP000323000">
    <property type="component" value="Chromosome 3"/>
</dbReference>
<dbReference type="Pfam" id="PF25597">
    <property type="entry name" value="SH3_retrovirus"/>
    <property type="match status" value="1"/>
</dbReference>
<dbReference type="PANTHER" id="PTHR11439:SF517">
    <property type="entry name" value="CYSTEINE-RICH RLK (RECEPTOR-LIKE PROTEIN KINASE) 8"/>
    <property type="match status" value="1"/>
</dbReference>
<reference evidence="6" key="1">
    <citation type="journal article" date="2019" name="Gigascience">
        <title>De novo genome assembly of the endangered Acer yangbiense, a plant species with extremely small populations endemic to Yunnan Province, China.</title>
        <authorList>
            <person name="Yang J."/>
            <person name="Wariss H.M."/>
            <person name="Tao L."/>
            <person name="Zhang R."/>
            <person name="Yun Q."/>
            <person name="Hollingsworth P."/>
            <person name="Dao Z."/>
            <person name="Luo G."/>
            <person name="Guo H."/>
            <person name="Ma Y."/>
            <person name="Sun W."/>
        </authorList>
    </citation>
    <scope>NUCLEOTIDE SEQUENCE [LARGE SCALE GENOMIC DNA]</scope>
    <source>
        <strain evidence="6">cv. Malutang</strain>
    </source>
</reference>
<feature type="compositionally biased region" description="Low complexity" evidence="1">
    <location>
        <begin position="266"/>
        <end position="280"/>
    </location>
</feature>
<feature type="domain" description="Retroviral polymerase SH3-like" evidence="4">
    <location>
        <begin position="188"/>
        <end position="225"/>
    </location>
</feature>
<dbReference type="InterPro" id="IPR025724">
    <property type="entry name" value="GAG-pre-integrase_dom"/>
</dbReference>
<organism evidence="5 6">
    <name type="scientific">Acer yangbiense</name>
    <dbReference type="NCBI Taxonomy" id="1000413"/>
    <lineage>
        <taxon>Eukaryota</taxon>
        <taxon>Viridiplantae</taxon>
        <taxon>Streptophyta</taxon>
        <taxon>Embryophyta</taxon>
        <taxon>Tracheophyta</taxon>
        <taxon>Spermatophyta</taxon>
        <taxon>Magnoliopsida</taxon>
        <taxon>eudicotyledons</taxon>
        <taxon>Gunneridae</taxon>
        <taxon>Pentapetalae</taxon>
        <taxon>rosids</taxon>
        <taxon>malvids</taxon>
        <taxon>Sapindales</taxon>
        <taxon>Sapindaceae</taxon>
        <taxon>Hippocastanoideae</taxon>
        <taxon>Acereae</taxon>
        <taxon>Acer</taxon>
    </lineage>
</organism>
<dbReference type="OrthoDB" id="1935999at2759"/>
<protein>
    <submittedName>
        <fullName evidence="5">Uncharacterized protein</fullName>
    </submittedName>
</protein>
<name>A0A5C7IG03_9ROSI</name>